<dbReference type="RefSeq" id="WP_184174381.1">
    <property type="nucleotide sequence ID" value="NZ_JACHGF010000003.1"/>
</dbReference>
<organism evidence="1 2">
    <name type="scientific">Rhabdobacter roseus</name>
    <dbReference type="NCBI Taxonomy" id="1655419"/>
    <lineage>
        <taxon>Bacteria</taxon>
        <taxon>Pseudomonadati</taxon>
        <taxon>Bacteroidota</taxon>
        <taxon>Cytophagia</taxon>
        <taxon>Cytophagales</taxon>
        <taxon>Cytophagaceae</taxon>
        <taxon>Rhabdobacter</taxon>
    </lineage>
</organism>
<comment type="caution">
    <text evidence="1">The sequence shown here is derived from an EMBL/GenBank/DDBJ whole genome shotgun (WGS) entry which is preliminary data.</text>
</comment>
<name>A0A840TS98_9BACT</name>
<dbReference type="EMBL" id="JACHGF010000003">
    <property type="protein sequence ID" value="MBB5284442.1"/>
    <property type="molecule type" value="Genomic_DNA"/>
</dbReference>
<reference evidence="1 2" key="1">
    <citation type="submission" date="2020-08" db="EMBL/GenBank/DDBJ databases">
        <title>Genomic Encyclopedia of Type Strains, Phase IV (KMG-IV): sequencing the most valuable type-strain genomes for metagenomic binning, comparative biology and taxonomic classification.</title>
        <authorList>
            <person name="Goeker M."/>
        </authorList>
    </citation>
    <scope>NUCLEOTIDE SEQUENCE [LARGE SCALE GENOMIC DNA]</scope>
    <source>
        <strain evidence="1 2">DSM 105074</strain>
    </source>
</reference>
<evidence type="ECO:0000313" key="2">
    <source>
        <dbReference type="Proteomes" id="UP000557307"/>
    </source>
</evidence>
<dbReference type="AlphaFoldDB" id="A0A840TS98"/>
<evidence type="ECO:0000313" key="1">
    <source>
        <dbReference type="EMBL" id="MBB5284442.1"/>
    </source>
</evidence>
<sequence length="147" mass="16713">MRYRLGGGLMALGLDVPTDPLAQDLWVMVQAPKVLVQYGARDLMTTKLDGDLPIQVDYYHHTRRYGLLSDFESIVFSQKAEAHLRVDIYIELAQLGLPSPTKVVEKWNELLNLGDPDWAERVVRTYRNHKKASYPVLGAETEKTTTL</sequence>
<accession>A0A840TS98</accession>
<gene>
    <name evidence="1" type="ORF">HNQ92_002585</name>
</gene>
<protein>
    <submittedName>
        <fullName evidence="1">Uncharacterized protein</fullName>
    </submittedName>
</protein>
<dbReference type="Proteomes" id="UP000557307">
    <property type="component" value="Unassembled WGS sequence"/>
</dbReference>
<keyword evidence="2" id="KW-1185">Reference proteome</keyword>
<proteinExistence type="predicted"/>